<dbReference type="SUPFAM" id="SSF53098">
    <property type="entry name" value="Ribonuclease H-like"/>
    <property type="match status" value="1"/>
</dbReference>
<organism evidence="2 3">
    <name type="scientific">Mikania micrantha</name>
    <name type="common">bitter vine</name>
    <dbReference type="NCBI Taxonomy" id="192012"/>
    <lineage>
        <taxon>Eukaryota</taxon>
        <taxon>Viridiplantae</taxon>
        <taxon>Streptophyta</taxon>
        <taxon>Embryophyta</taxon>
        <taxon>Tracheophyta</taxon>
        <taxon>Spermatophyta</taxon>
        <taxon>Magnoliopsida</taxon>
        <taxon>eudicotyledons</taxon>
        <taxon>Gunneridae</taxon>
        <taxon>Pentapetalae</taxon>
        <taxon>asterids</taxon>
        <taxon>campanulids</taxon>
        <taxon>Asterales</taxon>
        <taxon>Asteraceae</taxon>
        <taxon>Asteroideae</taxon>
        <taxon>Heliantheae alliance</taxon>
        <taxon>Eupatorieae</taxon>
        <taxon>Mikania</taxon>
    </lineage>
</organism>
<dbReference type="InterPro" id="IPR012337">
    <property type="entry name" value="RNaseH-like_sf"/>
</dbReference>
<feature type="region of interest" description="Disordered" evidence="1">
    <location>
        <begin position="66"/>
        <end position="93"/>
    </location>
</feature>
<dbReference type="PANTHER" id="PTHR48475">
    <property type="entry name" value="RIBONUCLEASE H"/>
    <property type="match status" value="1"/>
</dbReference>
<sequence>MHVRLSEGFREPDRVRGWLREANGQVERANRSIVVGIKARLGRTRKAWLKELSHVLWAHRTMTKTSTGETPFSFTHGTEAMIPAEIESPTPRT</sequence>
<reference evidence="2 3" key="1">
    <citation type="submission" date="2019-05" db="EMBL/GenBank/DDBJ databases">
        <title>Mikania micrantha, genome provides insights into the molecular mechanism of rapid growth.</title>
        <authorList>
            <person name="Liu B."/>
        </authorList>
    </citation>
    <scope>NUCLEOTIDE SEQUENCE [LARGE SCALE GENOMIC DNA]</scope>
    <source>
        <strain evidence="2">NLD-2019</strain>
        <tissue evidence="2">Leaf</tissue>
    </source>
</reference>
<evidence type="ECO:0000256" key="1">
    <source>
        <dbReference type="SAM" id="MobiDB-lite"/>
    </source>
</evidence>
<name>A0A5N6PHP1_9ASTR</name>
<dbReference type="GO" id="GO:0003676">
    <property type="term" value="F:nucleic acid binding"/>
    <property type="evidence" value="ECO:0007669"/>
    <property type="project" value="InterPro"/>
</dbReference>
<protein>
    <submittedName>
        <fullName evidence="2">Uncharacterized protein</fullName>
    </submittedName>
</protein>
<dbReference type="PANTHER" id="PTHR48475:SF2">
    <property type="entry name" value="RIBONUCLEASE H"/>
    <property type="match status" value="1"/>
</dbReference>
<dbReference type="AlphaFoldDB" id="A0A5N6PHP1"/>
<dbReference type="Proteomes" id="UP000326396">
    <property type="component" value="Linkage Group LG12"/>
</dbReference>
<keyword evidence="3" id="KW-1185">Reference proteome</keyword>
<gene>
    <name evidence="2" type="ORF">E3N88_08946</name>
</gene>
<dbReference type="OrthoDB" id="1739513at2759"/>
<dbReference type="InterPro" id="IPR036397">
    <property type="entry name" value="RNaseH_sf"/>
</dbReference>
<evidence type="ECO:0000313" key="2">
    <source>
        <dbReference type="EMBL" id="KAD6454240.1"/>
    </source>
</evidence>
<feature type="compositionally biased region" description="Polar residues" evidence="1">
    <location>
        <begin position="66"/>
        <end position="76"/>
    </location>
</feature>
<proteinExistence type="predicted"/>
<dbReference type="EMBL" id="SZYD01000004">
    <property type="protein sequence ID" value="KAD6454240.1"/>
    <property type="molecule type" value="Genomic_DNA"/>
</dbReference>
<dbReference type="Gene3D" id="3.30.420.10">
    <property type="entry name" value="Ribonuclease H-like superfamily/Ribonuclease H"/>
    <property type="match status" value="1"/>
</dbReference>
<evidence type="ECO:0000313" key="3">
    <source>
        <dbReference type="Proteomes" id="UP000326396"/>
    </source>
</evidence>
<comment type="caution">
    <text evidence="2">The sequence shown here is derived from an EMBL/GenBank/DDBJ whole genome shotgun (WGS) entry which is preliminary data.</text>
</comment>
<accession>A0A5N6PHP1</accession>